<name>A0ABM8PRN0_9HYPH</name>
<evidence type="ECO:0000256" key="1">
    <source>
        <dbReference type="ARBA" id="ARBA00002190"/>
    </source>
</evidence>
<dbReference type="Pfam" id="PF00872">
    <property type="entry name" value="Transposase_mut"/>
    <property type="match status" value="1"/>
</dbReference>
<proteinExistence type="inferred from homology"/>
<dbReference type="Proteomes" id="UP000601041">
    <property type="component" value="Unassembled WGS sequence"/>
</dbReference>
<sequence length="398" mass="44430">MTEDMMNLRSLVEKSADADLLREMIGFAAEKLMALEVSTKTGAGDGEKNSFRLAQRNGYRDRDWETRAGTVELRIPKLRTGSYFPSFLEPRRMAEKALTAVIQEAYIQGVSTRSVDDLVKAMGMSGISKSQVSRLCEEIDEKVKAFLDRPIEGEWPYLWIDATYLKVRRGGRIVSVAVIIAVGVNTDGRREVLGMEIGTSEAEAIWTEFLRKLTRRGLRGVKLVVSDAHEGIKAAVSKVLSATWQRCRVHFMRNALAHAGKSGRRVVSAFIATAFAQDTSEAASTQWRNVADQIRPKVPKLASLMDSAEQDVLAYMTFPKQHWAKLHSTNPIERLNGEIKRRTEVVGIFPNDDAIVRLVGALLLEQNDEWAVQRSRYMTLETIATMSDDPLISLPAAS</sequence>
<organism evidence="7 8">
    <name type="scientific">Pseudorhizobium halotolerans</name>
    <dbReference type="NCBI Taxonomy" id="1233081"/>
    <lineage>
        <taxon>Bacteria</taxon>
        <taxon>Pseudomonadati</taxon>
        <taxon>Pseudomonadota</taxon>
        <taxon>Alphaproteobacteria</taxon>
        <taxon>Hyphomicrobiales</taxon>
        <taxon>Rhizobiaceae</taxon>
        <taxon>Rhizobium/Agrobacterium group</taxon>
        <taxon>Pseudorhizobium</taxon>
    </lineage>
</organism>
<comment type="caution">
    <text evidence="7">The sequence shown here is derived from an EMBL/GenBank/DDBJ whole genome shotgun (WGS) entry which is preliminary data.</text>
</comment>
<gene>
    <name evidence="7" type="ORF">RHAB21_03481</name>
</gene>
<evidence type="ECO:0000313" key="7">
    <source>
        <dbReference type="EMBL" id="CAD7044720.1"/>
    </source>
</evidence>
<dbReference type="NCBIfam" id="NF033543">
    <property type="entry name" value="transpos_IS256"/>
    <property type="match status" value="1"/>
</dbReference>
<dbReference type="RefSeq" id="WP_142588645.1">
    <property type="nucleotide sequence ID" value="NZ_CABFWE030000007.1"/>
</dbReference>
<protein>
    <recommendedName>
        <fullName evidence="6">Mutator family transposase</fullName>
    </recommendedName>
</protein>
<evidence type="ECO:0000256" key="2">
    <source>
        <dbReference type="ARBA" id="ARBA00010961"/>
    </source>
</evidence>
<evidence type="ECO:0000256" key="3">
    <source>
        <dbReference type="ARBA" id="ARBA00022578"/>
    </source>
</evidence>
<dbReference type="PANTHER" id="PTHR33217:SF7">
    <property type="entry name" value="TRANSPOSASE FOR INSERTION SEQUENCE ELEMENT IS1081"/>
    <property type="match status" value="1"/>
</dbReference>
<evidence type="ECO:0000313" key="8">
    <source>
        <dbReference type="Proteomes" id="UP000601041"/>
    </source>
</evidence>
<comment type="similarity">
    <text evidence="2 6">Belongs to the transposase mutator family.</text>
</comment>
<keyword evidence="5 6" id="KW-0233">DNA recombination</keyword>
<keyword evidence="6" id="KW-0814">Transposable element</keyword>
<comment type="function">
    <text evidence="1 6">Required for the transposition of the insertion element.</text>
</comment>
<evidence type="ECO:0000256" key="6">
    <source>
        <dbReference type="RuleBase" id="RU365089"/>
    </source>
</evidence>
<evidence type="ECO:0000256" key="5">
    <source>
        <dbReference type="ARBA" id="ARBA00023172"/>
    </source>
</evidence>
<keyword evidence="4 6" id="KW-0238">DNA-binding</keyword>
<keyword evidence="3 6" id="KW-0815">Transposition</keyword>
<accession>A0ABM8PRN0</accession>
<dbReference type="InterPro" id="IPR001207">
    <property type="entry name" value="Transposase_mutator"/>
</dbReference>
<evidence type="ECO:0000256" key="4">
    <source>
        <dbReference type="ARBA" id="ARBA00023125"/>
    </source>
</evidence>
<dbReference type="PANTHER" id="PTHR33217">
    <property type="entry name" value="TRANSPOSASE FOR INSERTION SEQUENCE ELEMENT IS1081"/>
    <property type="match status" value="1"/>
</dbReference>
<reference evidence="7 8" key="1">
    <citation type="submission" date="2020-11" db="EMBL/GenBank/DDBJ databases">
        <authorList>
            <person name="Lassalle F."/>
        </authorList>
    </citation>
    <scope>NUCLEOTIDE SEQUENCE [LARGE SCALE GENOMIC DNA]</scope>
    <source>
        <strain evidence="7 8">AB21</strain>
    </source>
</reference>
<keyword evidence="8" id="KW-1185">Reference proteome</keyword>
<dbReference type="EMBL" id="CABFWE030000007">
    <property type="protein sequence ID" value="CAD7044720.1"/>
    <property type="molecule type" value="Genomic_DNA"/>
</dbReference>